<sequence length="205" mass="23183">MSSEVLVVDFWANGFGMRVRIALEEKGIEYKYMEEDLRTPERSSLVQEMNPVYKSVPVLIHGGRPICDSLVILQYIDEAWKVGPTLLPQDPHQRAHARFWSDLINKKVFSSQTKFLKSKGEDKEAAKQELIEDLKLLEAALGDEPYFGGEYFGFLDSGQGVLIVDLYVVLFGPVVSVGLKGRFRLERGSKTLERWSSISGLLKRG</sequence>
<proteinExistence type="predicted"/>
<evidence type="ECO:0000313" key="2">
    <source>
        <dbReference type="Proteomes" id="UP001234297"/>
    </source>
</evidence>
<comment type="caution">
    <text evidence="1">The sequence shown here is derived from an EMBL/GenBank/DDBJ whole genome shotgun (WGS) entry which is preliminary data.</text>
</comment>
<protein>
    <submittedName>
        <fullName evidence="1">Uncharacterized protein</fullName>
    </submittedName>
</protein>
<accession>A0ACC2L189</accession>
<evidence type="ECO:0000313" key="1">
    <source>
        <dbReference type="EMBL" id="KAJ8627214.1"/>
    </source>
</evidence>
<name>A0ACC2L189_PERAE</name>
<dbReference type="Proteomes" id="UP001234297">
    <property type="component" value="Chromosome 6"/>
</dbReference>
<reference evidence="1 2" key="1">
    <citation type="journal article" date="2022" name="Hortic Res">
        <title>A haplotype resolved chromosomal level avocado genome allows analysis of novel avocado genes.</title>
        <authorList>
            <person name="Nath O."/>
            <person name="Fletcher S.J."/>
            <person name="Hayward A."/>
            <person name="Shaw L.M."/>
            <person name="Masouleh A.K."/>
            <person name="Furtado A."/>
            <person name="Henry R.J."/>
            <person name="Mitter N."/>
        </authorList>
    </citation>
    <scope>NUCLEOTIDE SEQUENCE [LARGE SCALE GENOMIC DNA]</scope>
    <source>
        <strain evidence="2">cv. Hass</strain>
    </source>
</reference>
<organism evidence="1 2">
    <name type="scientific">Persea americana</name>
    <name type="common">Avocado</name>
    <dbReference type="NCBI Taxonomy" id="3435"/>
    <lineage>
        <taxon>Eukaryota</taxon>
        <taxon>Viridiplantae</taxon>
        <taxon>Streptophyta</taxon>
        <taxon>Embryophyta</taxon>
        <taxon>Tracheophyta</taxon>
        <taxon>Spermatophyta</taxon>
        <taxon>Magnoliopsida</taxon>
        <taxon>Magnoliidae</taxon>
        <taxon>Laurales</taxon>
        <taxon>Lauraceae</taxon>
        <taxon>Persea</taxon>
    </lineage>
</organism>
<keyword evidence="2" id="KW-1185">Reference proteome</keyword>
<gene>
    <name evidence="1" type="ORF">MRB53_020521</name>
</gene>
<dbReference type="EMBL" id="CM056814">
    <property type="protein sequence ID" value="KAJ8627214.1"/>
    <property type="molecule type" value="Genomic_DNA"/>
</dbReference>